<feature type="transmembrane region" description="Helical" evidence="2">
    <location>
        <begin position="9"/>
        <end position="29"/>
    </location>
</feature>
<reference evidence="3 4" key="1">
    <citation type="submission" date="2020-05" db="EMBL/GenBank/DDBJ databases">
        <title>MicrobeNet Type strains.</title>
        <authorList>
            <person name="Nicholson A.C."/>
        </authorList>
    </citation>
    <scope>NUCLEOTIDE SEQUENCE [LARGE SCALE GENOMIC DNA]</scope>
    <source>
        <strain evidence="3 4">JCM 3224</strain>
    </source>
</reference>
<feature type="region of interest" description="Disordered" evidence="1">
    <location>
        <begin position="72"/>
        <end position="109"/>
    </location>
</feature>
<sequence length="147" mass="16067">MSAPHRRPALIILVVASAAVCLALGYWQWSRFESGNGTGQNLGYALQWPLFAGFAVWSYFRFVRLEKQAEAEVAASSSDAPAKAGRSKSAAPREIPAGLLPERPKAARDDDPVLAEYNKYLADLHAHDIEEQMRDAGLHTDTERSAG</sequence>
<dbReference type="RefSeq" id="WP_067525542.1">
    <property type="nucleotide sequence ID" value="NZ_JABELX010000015.1"/>
</dbReference>
<protein>
    <submittedName>
        <fullName evidence="3">Transcriptional regulator</fullName>
    </submittedName>
</protein>
<organism evidence="3 4">
    <name type="scientific">Nocardia uniformis</name>
    <dbReference type="NCBI Taxonomy" id="53432"/>
    <lineage>
        <taxon>Bacteria</taxon>
        <taxon>Bacillati</taxon>
        <taxon>Actinomycetota</taxon>
        <taxon>Actinomycetes</taxon>
        <taxon>Mycobacteriales</taxon>
        <taxon>Nocardiaceae</taxon>
        <taxon>Nocardia</taxon>
    </lineage>
</organism>
<evidence type="ECO:0000313" key="3">
    <source>
        <dbReference type="EMBL" id="NNH74599.1"/>
    </source>
</evidence>
<evidence type="ECO:0000256" key="1">
    <source>
        <dbReference type="SAM" id="MobiDB-lite"/>
    </source>
</evidence>
<dbReference type="EMBL" id="JABELX010000015">
    <property type="protein sequence ID" value="NNH74599.1"/>
    <property type="molecule type" value="Genomic_DNA"/>
</dbReference>
<evidence type="ECO:0000256" key="2">
    <source>
        <dbReference type="SAM" id="Phobius"/>
    </source>
</evidence>
<keyword evidence="4" id="KW-1185">Reference proteome</keyword>
<accession>A0A849CG22</accession>
<feature type="transmembrane region" description="Helical" evidence="2">
    <location>
        <begin position="41"/>
        <end position="60"/>
    </location>
</feature>
<keyword evidence="2" id="KW-1133">Transmembrane helix</keyword>
<dbReference type="AlphaFoldDB" id="A0A849CG22"/>
<name>A0A849CG22_9NOCA</name>
<evidence type="ECO:0000313" key="4">
    <source>
        <dbReference type="Proteomes" id="UP000586827"/>
    </source>
</evidence>
<keyword evidence="2" id="KW-0812">Transmembrane</keyword>
<keyword evidence="2" id="KW-0472">Membrane</keyword>
<feature type="compositionally biased region" description="Low complexity" evidence="1">
    <location>
        <begin position="72"/>
        <end position="82"/>
    </location>
</feature>
<proteinExistence type="predicted"/>
<gene>
    <name evidence="3" type="ORF">HLB23_32930</name>
</gene>
<dbReference type="Proteomes" id="UP000586827">
    <property type="component" value="Unassembled WGS sequence"/>
</dbReference>
<comment type="caution">
    <text evidence="3">The sequence shown here is derived from an EMBL/GenBank/DDBJ whole genome shotgun (WGS) entry which is preliminary data.</text>
</comment>